<name>A0A6J6HGT1_9ZZZZ</name>
<evidence type="ECO:0000313" key="1">
    <source>
        <dbReference type="EMBL" id="CAB4607838.1"/>
    </source>
</evidence>
<reference evidence="1" key="1">
    <citation type="submission" date="2020-05" db="EMBL/GenBank/DDBJ databases">
        <authorList>
            <person name="Chiriac C."/>
            <person name="Salcher M."/>
            <person name="Ghai R."/>
            <person name="Kavagutti S V."/>
        </authorList>
    </citation>
    <scope>NUCLEOTIDE SEQUENCE</scope>
</reference>
<organism evidence="1">
    <name type="scientific">freshwater metagenome</name>
    <dbReference type="NCBI Taxonomy" id="449393"/>
    <lineage>
        <taxon>unclassified sequences</taxon>
        <taxon>metagenomes</taxon>
        <taxon>ecological metagenomes</taxon>
    </lineage>
</organism>
<gene>
    <name evidence="1" type="ORF">UFOPK1842_00599</name>
</gene>
<dbReference type="InterPro" id="IPR014776">
    <property type="entry name" value="4pyrrole_Mease_sub2"/>
</dbReference>
<accession>A0A6J6HGT1</accession>
<protein>
    <submittedName>
        <fullName evidence="1">Unannotated protein</fullName>
    </submittedName>
</protein>
<dbReference type="Gene3D" id="3.30.950.10">
    <property type="entry name" value="Methyltransferase, Cobalt-precorrin-4 Transmethylase, Domain 2"/>
    <property type="match status" value="1"/>
</dbReference>
<proteinExistence type="predicted"/>
<dbReference type="AlphaFoldDB" id="A0A6J6HGT1"/>
<dbReference type="EMBL" id="CAEZUQ010000059">
    <property type="protein sequence ID" value="CAB4607838.1"/>
    <property type="molecule type" value="Genomic_DNA"/>
</dbReference>
<sequence length="95" mass="10598">MTKTYEEVIRGDLEQLHNWAATSEILGEITLVIAGFDPRSREFSEADLIAEVLKQEAAGISRKEAITEVARITGTAKREVFDAMVTYKSQDRLAP</sequence>
<dbReference type="GO" id="GO:0008168">
    <property type="term" value="F:methyltransferase activity"/>
    <property type="evidence" value="ECO:0007669"/>
    <property type="project" value="InterPro"/>
</dbReference>